<evidence type="ECO:0000256" key="2">
    <source>
        <dbReference type="ARBA" id="ARBA00022448"/>
    </source>
</evidence>
<feature type="transmembrane region" description="Helical" evidence="10">
    <location>
        <begin position="358"/>
        <end position="377"/>
    </location>
</feature>
<comment type="caution">
    <text evidence="12">The sequence shown here is derived from an EMBL/GenBank/DDBJ whole genome shotgun (WGS) entry which is preliminary data.</text>
</comment>
<protein>
    <submittedName>
        <fullName evidence="12">Sodium:proton exchanger</fullName>
    </submittedName>
</protein>
<evidence type="ECO:0000256" key="3">
    <source>
        <dbReference type="ARBA" id="ARBA00022475"/>
    </source>
</evidence>
<feature type="transmembrane region" description="Helical" evidence="10">
    <location>
        <begin position="286"/>
        <end position="305"/>
    </location>
</feature>
<dbReference type="Gene3D" id="2.60.120.10">
    <property type="entry name" value="Jelly Rolls"/>
    <property type="match status" value="1"/>
</dbReference>
<dbReference type="SMART" id="SM00100">
    <property type="entry name" value="cNMP"/>
    <property type="match status" value="1"/>
</dbReference>
<dbReference type="InterPro" id="IPR014710">
    <property type="entry name" value="RmlC-like_jellyroll"/>
</dbReference>
<dbReference type="AlphaFoldDB" id="A0A2N4U1P2"/>
<feature type="transmembrane region" description="Helical" evidence="10">
    <location>
        <begin position="31"/>
        <end position="52"/>
    </location>
</feature>
<keyword evidence="6" id="KW-0915">Sodium</keyword>
<keyword evidence="7" id="KW-0406">Ion transport</keyword>
<evidence type="ECO:0000313" key="13">
    <source>
        <dbReference type="Proteomes" id="UP000234190"/>
    </source>
</evidence>
<feature type="transmembrane region" description="Helical" evidence="10">
    <location>
        <begin position="6"/>
        <end position="24"/>
    </location>
</feature>
<dbReference type="Gene3D" id="6.10.140.1330">
    <property type="match status" value="1"/>
</dbReference>
<keyword evidence="3" id="KW-1003">Cell membrane</keyword>
<dbReference type="InterPro" id="IPR018422">
    <property type="entry name" value="Cation/H_exchanger_CPA1"/>
</dbReference>
<feature type="transmembrane region" description="Helical" evidence="10">
    <location>
        <begin position="200"/>
        <end position="225"/>
    </location>
</feature>
<dbReference type="RefSeq" id="WP_102074847.1">
    <property type="nucleotide sequence ID" value="NZ_PDNW01000014.1"/>
</dbReference>
<keyword evidence="5 10" id="KW-1133">Transmembrane helix</keyword>
<dbReference type="Pfam" id="PF00027">
    <property type="entry name" value="cNMP_binding"/>
    <property type="match status" value="1"/>
</dbReference>
<dbReference type="GO" id="GO:0005886">
    <property type="term" value="C:plasma membrane"/>
    <property type="evidence" value="ECO:0007669"/>
    <property type="project" value="UniProtKB-SubCell"/>
</dbReference>
<feature type="transmembrane region" description="Helical" evidence="10">
    <location>
        <begin position="317"/>
        <end position="338"/>
    </location>
</feature>
<reference evidence="12 13" key="1">
    <citation type="submission" date="2017-10" db="EMBL/GenBank/DDBJ databases">
        <title>Two draft genome sequences of Pusillimonas sp. strains isolated from a nitrate- and radionuclide-contaminated groundwater in Russia.</title>
        <authorList>
            <person name="Grouzdev D.S."/>
            <person name="Tourova T.P."/>
            <person name="Goeva M.A."/>
            <person name="Babich T.L."/>
            <person name="Sokolova D.S."/>
            <person name="Abdullin R."/>
            <person name="Poltaraus A.B."/>
            <person name="Toshchakov S.V."/>
            <person name="Nazina T.N."/>
        </authorList>
    </citation>
    <scope>NUCLEOTIDE SEQUENCE [LARGE SCALE GENOMIC DNA]</scope>
    <source>
        <strain evidence="12 13">JR1/69-3-13</strain>
    </source>
</reference>
<evidence type="ECO:0000256" key="6">
    <source>
        <dbReference type="ARBA" id="ARBA00023053"/>
    </source>
</evidence>
<dbReference type="PANTHER" id="PTHR10110">
    <property type="entry name" value="SODIUM/HYDROGEN EXCHANGER"/>
    <property type="match status" value="1"/>
</dbReference>
<dbReference type="PROSITE" id="PS50042">
    <property type="entry name" value="CNMP_BINDING_3"/>
    <property type="match status" value="1"/>
</dbReference>
<feature type="transmembrane region" description="Helical" evidence="10">
    <location>
        <begin position="237"/>
        <end position="266"/>
    </location>
</feature>
<keyword evidence="8 10" id="KW-0472">Membrane</keyword>
<dbReference type="GO" id="GO:0051453">
    <property type="term" value="P:regulation of intracellular pH"/>
    <property type="evidence" value="ECO:0007669"/>
    <property type="project" value="TreeGrafter"/>
</dbReference>
<evidence type="ECO:0000256" key="5">
    <source>
        <dbReference type="ARBA" id="ARBA00022989"/>
    </source>
</evidence>
<accession>A0A2N4U1P2</accession>
<keyword evidence="13" id="KW-1185">Reference proteome</keyword>
<evidence type="ECO:0000256" key="7">
    <source>
        <dbReference type="ARBA" id="ARBA00023065"/>
    </source>
</evidence>
<dbReference type="InterPro" id="IPR006153">
    <property type="entry name" value="Cation/H_exchanger_TM"/>
</dbReference>
<organism evidence="12 13">
    <name type="scientific">Pollutimonas subterranea</name>
    <dbReference type="NCBI Taxonomy" id="2045210"/>
    <lineage>
        <taxon>Bacteria</taxon>
        <taxon>Pseudomonadati</taxon>
        <taxon>Pseudomonadota</taxon>
        <taxon>Betaproteobacteria</taxon>
        <taxon>Burkholderiales</taxon>
        <taxon>Alcaligenaceae</taxon>
        <taxon>Pollutimonas</taxon>
    </lineage>
</organism>
<evidence type="ECO:0000256" key="8">
    <source>
        <dbReference type="ARBA" id="ARBA00023136"/>
    </source>
</evidence>
<feature type="transmembrane region" description="Helical" evidence="10">
    <location>
        <begin position="101"/>
        <end position="120"/>
    </location>
</feature>
<sequence length="846" mass="93054">MQIGHLVFGLAGLLALVSFMPPVAGRLRLPYSVLLAIVGFVLGLIIHVHSWAPLVMSDFLDSLQQFEVSSETFLFVFLPILLFETALALNVRRLMDDIGPILMMAIVAVIVCTVAVGFSLDTVSGYGLAVCLMLGAIVATTDPIAVVGVFREVGAPKRLTTLVEGESLFNDAASIALYSVLVTMLSGGGELSIGHVFYRFVFSFVGGGVVGLLMGRLASGLFIWLRGWPTAEVTLTIALAYLTFYISEHYLGVSGVVATVIAGLVVGSTGRTRMSPTTFEQLSASWAQFGFWANSLIFVFAAMLIPRMVAAITWTQVLLILLVFAVTLVARAVMVFGVLPVLGLTRLGTKVSAAYRVVMWWGGLRGAVSLALALAVTEQENIPYEARQFIAVATTGFVLMTLFVNGISLRPLIRKLRLNELSPFDRTLRNQALVIALEDLRTKTDEIAVHEHIGSDVQGRVHAIFDAAQASVDGSEVGQLSHEQKVSMGLAMLASREEEMFFDTLKSQVVDWRTAESLLARAERMSEAVRTGGLRGFDAAIAADLRYSTAFRLSLRVHYLFGFQGWLAHELAKRFANLINKRSVAQRLIQFAEKEIQPLLGVEATEAIIKAHHRRLLLLETALQALNLQYPIFAHWLQESYLGRMARALERARYRDMLSHFLITGEMYADLVKQIDQRWSHIDKRPALDIAMSAADLIKRVPMFEGLSVETLKSISKLLKPRLAVPDQEIAMQMGRTRVMYFVASGAVTIHLPDQTTVELGSGEIFGEMALAAATEFAAKVTSLGYSRLLMLTEGDFATLLARDPALREKIDAVVKQRLRALEVWQQFQSGERQHEPLPDLSPKAL</sequence>
<name>A0A2N4U1P2_9BURK</name>
<evidence type="ECO:0000256" key="9">
    <source>
        <dbReference type="ARBA" id="ARBA00023201"/>
    </source>
</evidence>
<dbReference type="InterPro" id="IPR018490">
    <property type="entry name" value="cNMP-bd_dom_sf"/>
</dbReference>
<gene>
    <name evidence="12" type="ORF">CR159_15325</name>
</gene>
<feature type="transmembrane region" description="Helical" evidence="10">
    <location>
        <begin position="72"/>
        <end position="89"/>
    </location>
</feature>
<feature type="transmembrane region" description="Helical" evidence="10">
    <location>
        <begin position="126"/>
        <end position="147"/>
    </location>
</feature>
<dbReference type="Proteomes" id="UP000234190">
    <property type="component" value="Unassembled WGS sequence"/>
</dbReference>
<keyword evidence="9" id="KW-0739">Sodium transport</keyword>
<dbReference type="GO" id="GO:0015386">
    <property type="term" value="F:potassium:proton antiporter activity"/>
    <property type="evidence" value="ECO:0007669"/>
    <property type="project" value="TreeGrafter"/>
</dbReference>
<evidence type="ECO:0000313" key="12">
    <source>
        <dbReference type="EMBL" id="PLC48927.1"/>
    </source>
</evidence>
<dbReference type="GO" id="GO:0098719">
    <property type="term" value="P:sodium ion import across plasma membrane"/>
    <property type="evidence" value="ECO:0007669"/>
    <property type="project" value="TreeGrafter"/>
</dbReference>
<evidence type="ECO:0000256" key="4">
    <source>
        <dbReference type="ARBA" id="ARBA00022692"/>
    </source>
</evidence>
<keyword evidence="4 10" id="KW-0812">Transmembrane</keyword>
<dbReference type="CDD" id="cd00038">
    <property type="entry name" value="CAP_ED"/>
    <property type="match status" value="1"/>
</dbReference>
<evidence type="ECO:0000256" key="1">
    <source>
        <dbReference type="ARBA" id="ARBA00004651"/>
    </source>
</evidence>
<proteinExistence type="predicted"/>
<comment type="subcellular location">
    <subcellularLocation>
        <location evidence="1">Cell membrane</location>
        <topology evidence="1">Multi-pass membrane protein</topology>
    </subcellularLocation>
</comment>
<dbReference type="Pfam" id="PF00999">
    <property type="entry name" value="Na_H_Exchanger"/>
    <property type="match status" value="1"/>
</dbReference>
<dbReference type="EMBL" id="PDNW01000014">
    <property type="protein sequence ID" value="PLC48927.1"/>
    <property type="molecule type" value="Genomic_DNA"/>
</dbReference>
<feature type="domain" description="Cyclic nucleotide-binding" evidence="11">
    <location>
        <begin position="703"/>
        <end position="818"/>
    </location>
</feature>
<dbReference type="InterPro" id="IPR000595">
    <property type="entry name" value="cNMP-bd_dom"/>
</dbReference>
<evidence type="ECO:0000259" key="11">
    <source>
        <dbReference type="PROSITE" id="PS50042"/>
    </source>
</evidence>
<dbReference type="PANTHER" id="PTHR10110:SF86">
    <property type="entry name" value="SODIUM_HYDROGEN EXCHANGER 7"/>
    <property type="match status" value="1"/>
</dbReference>
<evidence type="ECO:0000256" key="10">
    <source>
        <dbReference type="SAM" id="Phobius"/>
    </source>
</evidence>
<dbReference type="OrthoDB" id="9809206at2"/>
<feature type="transmembrane region" description="Helical" evidence="10">
    <location>
        <begin position="389"/>
        <end position="409"/>
    </location>
</feature>
<dbReference type="GO" id="GO:0015385">
    <property type="term" value="F:sodium:proton antiporter activity"/>
    <property type="evidence" value="ECO:0007669"/>
    <property type="project" value="InterPro"/>
</dbReference>
<keyword evidence="2" id="KW-0813">Transport</keyword>
<dbReference type="SUPFAM" id="SSF51206">
    <property type="entry name" value="cAMP-binding domain-like"/>
    <property type="match status" value="1"/>
</dbReference>